<dbReference type="InParanoid" id="M4BG75"/>
<reference evidence="2" key="2">
    <citation type="submission" date="2015-06" db="UniProtKB">
        <authorList>
            <consortium name="EnsemblProtists"/>
        </authorList>
    </citation>
    <scope>IDENTIFICATION</scope>
    <source>
        <strain evidence="2">Emoy2</strain>
    </source>
</reference>
<dbReference type="Proteomes" id="UP000011713">
    <property type="component" value="Unassembled WGS sequence"/>
</dbReference>
<evidence type="ECO:0000313" key="3">
    <source>
        <dbReference type="Proteomes" id="UP000011713"/>
    </source>
</evidence>
<organism evidence="2 3">
    <name type="scientific">Hyaloperonospora arabidopsidis (strain Emoy2)</name>
    <name type="common">Downy mildew agent</name>
    <name type="synonym">Peronospora arabidopsidis</name>
    <dbReference type="NCBI Taxonomy" id="559515"/>
    <lineage>
        <taxon>Eukaryota</taxon>
        <taxon>Sar</taxon>
        <taxon>Stramenopiles</taxon>
        <taxon>Oomycota</taxon>
        <taxon>Peronosporomycetes</taxon>
        <taxon>Peronosporales</taxon>
        <taxon>Peronosporaceae</taxon>
        <taxon>Hyaloperonospora</taxon>
    </lineage>
</organism>
<feature type="compositionally biased region" description="Basic and acidic residues" evidence="1">
    <location>
        <begin position="43"/>
        <end position="64"/>
    </location>
</feature>
<name>M4BG75_HYAAE</name>
<evidence type="ECO:0000256" key="1">
    <source>
        <dbReference type="SAM" id="MobiDB-lite"/>
    </source>
</evidence>
<evidence type="ECO:0000313" key="2">
    <source>
        <dbReference type="EnsemblProtists" id="HpaP805296"/>
    </source>
</evidence>
<protein>
    <submittedName>
        <fullName evidence="2">Uncharacterized protein</fullName>
    </submittedName>
</protein>
<dbReference type="EMBL" id="JH598226">
    <property type="status" value="NOT_ANNOTATED_CDS"/>
    <property type="molecule type" value="Genomic_DNA"/>
</dbReference>
<dbReference type="HOGENOM" id="CLU_2872414_0_0_1"/>
<dbReference type="VEuPathDB" id="FungiDB:HpaG805296"/>
<feature type="region of interest" description="Disordered" evidence="1">
    <location>
        <begin position="36"/>
        <end position="64"/>
    </location>
</feature>
<dbReference type="AlphaFoldDB" id="M4BG75"/>
<dbReference type="EnsemblProtists" id="HpaT805296">
    <property type="protein sequence ID" value="HpaP805296"/>
    <property type="gene ID" value="HpaG805296"/>
</dbReference>
<proteinExistence type="predicted"/>
<sequence>MILLRVSTGSLCSVAHDQILFVQWCLWATTSSLWTSRSNPESRVSRLRGEGKELRHDESLGLPW</sequence>
<accession>M4BG75</accession>
<keyword evidence="3" id="KW-1185">Reference proteome</keyword>
<reference evidence="3" key="1">
    <citation type="journal article" date="2010" name="Science">
        <title>Signatures of adaptation to obligate biotrophy in the Hyaloperonospora arabidopsidis genome.</title>
        <authorList>
            <person name="Baxter L."/>
            <person name="Tripathy S."/>
            <person name="Ishaque N."/>
            <person name="Boot N."/>
            <person name="Cabral A."/>
            <person name="Kemen E."/>
            <person name="Thines M."/>
            <person name="Ah-Fong A."/>
            <person name="Anderson R."/>
            <person name="Badejoko W."/>
            <person name="Bittner-Eddy P."/>
            <person name="Boore J.L."/>
            <person name="Chibucos M.C."/>
            <person name="Coates M."/>
            <person name="Dehal P."/>
            <person name="Delehaunty K."/>
            <person name="Dong S."/>
            <person name="Downton P."/>
            <person name="Dumas B."/>
            <person name="Fabro G."/>
            <person name="Fronick C."/>
            <person name="Fuerstenberg S.I."/>
            <person name="Fulton L."/>
            <person name="Gaulin E."/>
            <person name="Govers F."/>
            <person name="Hughes L."/>
            <person name="Humphray S."/>
            <person name="Jiang R.H."/>
            <person name="Judelson H."/>
            <person name="Kamoun S."/>
            <person name="Kyung K."/>
            <person name="Meijer H."/>
            <person name="Minx P."/>
            <person name="Morris P."/>
            <person name="Nelson J."/>
            <person name="Phuntumart V."/>
            <person name="Qutob D."/>
            <person name="Rehmany A."/>
            <person name="Rougon-Cardoso A."/>
            <person name="Ryden P."/>
            <person name="Torto-Alalibo T."/>
            <person name="Studholme D."/>
            <person name="Wang Y."/>
            <person name="Win J."/>
            <person name="Wood J."/>
            <person name="Clifton S.W."/>
            <person name="Rogers J."/>
            <person name="Van den Ackerveken G."/>
            <person name="Jones J.D."/>
            <person name="McDowell J.M."/>
            <person name="Beynon J."/>
            <person name="Tyler B.M."/>
        </authorList>
    </citation>
    <scope>NUCLEOTIDE SEQUENCE [LARGE SCALE GENOMIC DNA]</scope>
    <source>
        <strain evidence="3">Emoy2</strain>
    </source>
</reference>